<evidence type="ECO:0000313" key="5">
    <source>
        <dbReference type="Proteomes" id="UP001348817"/>
    </source>
</evidence>
<dbReference type="InterPro" id="IPR011006">
    <property type="entry name" value="CheY-like_superfamily"/>
</dbReference>
<dbReference type="Proteomes" id="UP001348817">
    <property type="component" value="Chromosome"/>
</dbReference>
<dbReference type="SMART" id="SM00850">
    <property type="entry name" value="LytTR"/>
    <property type="match status" value="1"/>
</dbReference>
<organism evidence="4 5">
    <name type="scientific">Fulvitalea axinellae</name>
    <dbReference type="NCBI Taxonomy" id="1182444"/>
    <lineage>
        <taxon>Bacteria</taxon>
        <taxon>Pseudomonadati</taxon>
        <taxon>Bacteroidota</taxon>
        <taxon>Cytophagia</taxon>
        <taxon>Cytophagales</taxon>
        <taxon>Persicobacteraceae</taxon>
        <taxon>Fulvitalea</taxon>
    </lineage>
</organism>
<protein>
    <submittedName>
        <fullName evidence="4">DNA-binding response regulator</fullName>
    </submittedName>
</protein>
<evidence type="ECO:0000259" key="3">
    <source>
        <dbReference type="PROSITE" id="PS50930"/>
    </source>
</evidence>
<dbReference type="Gene3D" id="3.40.50.2300">
    <property type="match status" value="1"/>
</dbReference>
<dbReference type="AlphaFoldDB" id="A0AAU9CLU6"/>
<keyword evidence="5" id="KW-1185">Reference proteome</keyword>
<evidence type="ECO:0000256" key="1">
    <source>
        <dbReference type="PROSITE-ProRule" id="PRU00169"/>
    </source>
</evidence>
<dbReference type="SUPFAM" id="SSF52172">
    <property type="entry name" value="CheY-like"/>
    <property type="match status" value="1"/>
</dbReference>
<dbReference type="GO" id="GO:0000156">
    <property type="term" value="F:phosphorelay response regulator activity"/>
    <property type="evidence" value="ECO:0007669"/>
    <property type="project" value="InterPro"/>
</dbReference>
<feature type="modified residue" description="4-aspartylphosphate" evidence="1">
    <location>
        <position position="55"/>
    </location>
</feature>
<dbReference type="Pfam" id="PF04397">
    <property type="entry name" value="LytTR"/>
    <property type="match status" value="1"/>
</dbReference>
<keyword evidence="4" id="KW-0238">DNA-binding</keyword>
<reference evidence="4 5" key="1">
    <citation type="submission" date="2021-12" db="EMBL/GenBank/DDBJ databases">
        <title>Genome sequencing of bacteria with rrn-lacking chromosome and rrn-plasmid.</title>
        <authorList>
            <person name="Anda M."/>
            <person name="Iwasaki W."/>
        </authorList>
    </citation>
    <scope>NUCLEOTIDE SEQUENCE [LARGE SCALE GENOMIC DNA]</scope>
    <source>
        <strain evidence="4 5">DSM 100852</strain>
    </source>
</reference>
<dbReference type="PANTHER" id="PTHR37299">
    <property type="entry name" value="TRANSCRIPTIONAL REGULATOR-RELATED"/>
    <property type="match status" value="1"/>
</dbReference>
<dbReference type="SMART" id="SM00448">
    <property type="entry name" value="REC"/>
    <property type="match status" value="1"/>
</dbReference>
<proteinExistence type="predicted"/>
<dbReference type="Gene3D" id="2.40.50.1020">
    <property type="entry name" value="LytTr DNA-binding domain"/>
    <property type="match status" value="1"/>
</dbReference>
<keyword evidence="1" id="KW-0597">Phosphoprotein</keyword>
<dbReference type="KEGG" id="fax:FUAX_02790"/>
<dbReference type="PROSITE" id="PS50930">
    <property type="entry name" value="HTH_LYTTR"/>
    <property type="match status" value="1"/>
</dbReference>
<dbReference type="PANTHER" id="PTHR37299:SF1">
    <property type="entry name" value="STAGE 0 SPORULATION PROTEIN A HOMOLOG"/>
    <property type="match status" value="1"/>
</dbReference>
<dbReference type="GO" id="GO:0003677">
    <property type="term" value="F:DNA binding"/>
    <property type="evidence" value="ECO:0007669"/>
    <property type="project" value="UniProtKB-KW"/>
</dbReference>
<feature type="domain" description="Response regulatory" evidence="2">
    <location>
        <begin position="3"/>
        <end position="115"/>
    </location>
</feature>
<name>A0AAU9CLU6_9BACT</name>
<dbReference type="Pfam" id="PF00072">
    <property type="entry name" value="Response_reg"/>
    <property type="match status" value="1"/>
</dbReference>
<evidence type="ECO:0000313" key="4">
    <source>
        <dbReference type="EMBL" id="BDD07847.1"/>
    </source>
</evidence>
<sequence>MIKAVIIEDEDFAVNRLRMLLEESADDVEIIAMLDSVQDAVRWLSVHEVDLIFLDINLSDGNAFKIFEQVDITTPVIFTTAYHEYALRAFEQYSIDYLLKPISREKLGQALVKYRTLRQVPKTLDEDHFRQLFEEFMPRKSRKKLMVTLGNKMKVLGIRDIAYFISDSKVTYVHTFDNKRYPVDASLRQLESELPEYDFFRVNRQFLIGRAVITELHYISPIRVKVLLSLPSKEEILVAREKVGQFKKWLTE</sequence>
<dbReference type="RefSeq" id="WP_338393146.1">
    <property type="nucleotide sequence ID" value="NZ_AP025314.1"/>
</dbReference>
<dbReference type="InterPro" id="IPR046947">
    <property type="entry name" value="LytR-like"/>
</dbReference>
<dbReference type="EMBL" id="AP025314">
    <property type="protein sequence ID" value="BDD07847.1"/>
    <property type="molecule type" value="Genomic_DNA"/>
</dbReference>
<accession>A0AAU9CLU6</accession>
<dbReference type="InterPro" id="IPR007492">
    <property type="entry name" value="LytTR_DNA-bd_dom"/>
</dbReference>
<feature type="domain" description="HTH LytTR-type" evidence="3">
    <location>
        <begin position="145"/>
        <end position="252"/>
    </location>
</feature>
<evidence type="ECO:0000259" key="2">
    <source>
        <dbReference type="PROSITE" id="PS50110"/>
    </source>
</evidence>
<dbReference type="InterPro" id="IPR001789">
    <property type="entry name" value="Sig_transdc_resp-reg_receiver"/>
</dbReference>
<gene>
    <name evidence="4" type="ORF">FUAX_02790</name>
</gene>
<dbReference type="PROSITE" id="PS50110">
    <property type="entry name" value="RESPONSE_REGULATORY"/>
    <property type="match status" value="1"/>
</dbReference>